<protein>
    <submittedName>
        <fullName evidence="2">Uncharacterized protein</fullName>
    </submittedName>
</protein>
<proteinExistence type="predicted"/>
<evidence type="ECO:0000313" key="3">
    <source>
        <dbReference type="Proteomes" id="UP000639772"/>
    </source>
</evidence>
<feature type="transmembrane region" description="Helical" evidence="1">
    <location>
        <begin position="29"/>
        <end position="47"/>
    </location>
</feature>
<keyword evidence="1" id="KW-0472">Membrane</keyword>
<keyword evidence="1" id="KW-1133">Transmembrane helix</keyword>
<evidence type="ECO:0000256" key="1">
    <source>
        <dbReference type="SAM" id="Phobius"/>
    </source>
</evidence>
<sequence length="111" mass="12528">MQFSFPRKTDNSMESILFTSRGRGEAKGFIIYFLTAASIVVSVACILSKEPSAADIDYGRHSTQIALPQPSSLAEVGTELADCVGHRHRLLWLCIRNCGRRRWWWLVRSDA</sequence>
<organism evidence="2 3">
    <name type="scientific">Vanilla planifolia</name>
    <name type="common">Vanilla</name>
    <dbReference type="NCBI Taxonomy" id="51239"/>
    <lineage>
        <taxon>Eukaryota</taxon>
        <taxon>Viridiplantae</taxon>
        <taxon>Streptophyta</taxon>
        <taxon>Embryophyta</taxon>
        <taxon>Tracheophyta</taxon>
        <taxon>Spermatophyta</taxon>
        <taxon>Magnoliopsida</taxon>
        <taxon>Liliopsida</taxon>
        <taxon>Asparagales</taxon>
        <taxon>Orchidaceae</taxon>
        <taxon>Vanilloideae</taxon>
        <taxon>Vanilleae</taxon>
        <taxon>Vanilla</taxon>
    </lineage>
</organism>
<name>A0A835UIA6_VANPL</name>
<comment type="caution">
    <text evidence="2">The sequence shown here is derived from an EMBL/GenBank/DDBJ whole genome shotgun (WGS) entry which is preliminary data.</text>
</comment>
<gene>
    <name evidence="2" type="ORF">HPP92_020919</name>
</gene>
<dbReference type="Proteomes" id="UP000639772">
    <property type="component" value="Chromosome 11"/>
</dbReference>
<reference evidence="2 3" key="1">
    <citation type="journal article" date="2020" name="Nat. Food">
        <title>A phased Vanilla planifolia genome enables genetic improvement of flavour and production.</title>
        <authorList>
            <person name="Hasing T."/>
            <person name="Tang H."/>
            <person name="Brym M."/>
            <person name="Khazi F."/>
            <person name="Huang T."/>
            <person name="Chambers A.H."/>
        </authorList>
    </citation>
    <scope>NUCLEOTIDE SEQUENCE [LARGE SCALE GENOMIC DNA]</scope>
    <source>
        <tissue evidence="2">Leaf</tissue>
    </source>
</reference>
<evidence type="ECO:0000313" key="2">
    <source>
        <dbReference type="EMBL" id="KAG0462443.1"/>
    </source>
</evidence>
<dbReference type="AlphaFoldDB" id="A0A835UIA6"/>
<dbReference type="EMBL" id="JADCNM010000011">
    <property type="protein sequence ID" value="KAG0462443.1"/>
    <property type="molecule type" value="Genomic_DNA"/>
</dbReference>
<accession>A0A835UIA6</accession>
<keyword evidence="1" id="KW-0812">Transmembrane</keyword>